<dbReference type="OrthoDB" id="10568923at2759"/>
<evidence type="ECO:0000313" key="2">
    <source>
        <dbReference type="EMBL" id="ETR98126.1"/>
    </source>
</evidence>
<dbReference type="HOGENOM" id="CLU_2564627_0_0_1"/>
<dbReference type="KEGG" id="trr:M419DRAFT_89674"/>
<dbReference type="EMBL" id="KI911165">
    <property type="protein sequence ID" value="ETR98126.1"/>
    <property type="molecule type" value="Genomic_DNA"/>
</dbReference>
<protein>
    <submittedName>
        <fullName evidence="2">Uncharacterized protein</fullName>
    </submittedName>
</protein>
<feature type="non-terminal residue" evidence="2">
    <location>
        <position position="1"/>
    </location>
</feature>
<name>A0A024S1M3_HYPJR</name>
<dbReference type="Proteomes" id="UP000024376">
    <property type="component" value="Unassembled WGS sequence"/>
</dbReference>
<feature type="region of interest" description="Disordered" evidence="1">
    <location>
        <begin position="61"/>
        <end position="82"/>
    </location>
</feature>
<dbReference type="AlphaFoldDB" id="A0A024S1M3"/>
<organism evidence="2 3">
    <name type="scientific">Hypocrea jecorina (strain ATCC 56765 / BCRC 32924 / NRRL 11460 / Rut C-30)</name>
    <name type="common">Trichoderma reesei</name>
    <dbReference type="NCBI Taxonomy" id="1344414"/>
    <lineage>
        <taxon>Eukaryota</taxon>
        <taxon>Fungi</taxon>
        <taxon>Dikarya</taxon>
        <taxon>Ascomycota</taxon>
        <taxon>Pezizomycotina</taxon>
        <taxon>Sordariomycetes</taxon>
        <taxon>Hypocreomycetidae</taxon>
        <taxon>Hypocreales</taxon>
        <taxon>Hypocreaceae</taxon>
        <taxon>Trichoderma</taxon>
    </lineage>
</organism>
<reference evidence="3" key="1">
    <citation type="journal article" date="2013" name="Ind. Biotechnol.">
        <title>Comparative genomics analysis of Trichoderma reesei strains.</title>
        <authorList>
            <person name="Koike H."/>
            <person name="Aerts A."/>
            <person name="LaButti K."/>
            <person name="Grigoriev I.V."/>
            <person name="Baker S.E."/>
        </authorList>
    </citation>
    <scope>NUCLEOTIDE SEQUENCE [LARGE SCALE GENOMIC DNA]</scope>
    <source>
        <strain evidence="3">ATCC 56765 / BCRC 32924 / NRRL 11460 / Rut C-30</strain>
    </source>
</reference>
<gene>
    <name evidence="2" type="ORF">M419DRAFT_89674</name>
</gene>
<proteinExistence type="predicted"/>
<evidence type="ECO:0000313" key="3">
    <source>
        <dbReference type="Proteomes" id="UP000024376"/>
    </source>
</evidence>
<accession>A0A024S1M3</accession>
<sequence length="82" mass="8974">TSKAINQMSLGQFSDPFDGVGIQRLSTWDPRGDVVIGAIFSSKIKEPIVFDETETLVVTQPSPSIFTNPSPFPPDHVEARKT</sequence>
<evidence type="ECO:0000256" key="1">
    <source>
        <dbReference type="SAM" id="MobiDB-lite"/>
    </source>
</evidence>